<dbReference type="GO" id="GO:0005886">
    <property type="term" value="C:plasma membrane"/>
    <property type="evidence" value="ECO:0007669"/>
    <property type="project" value="UniProtKB-SubCell"/>
</dbReference>
<dbReference type="Proteomes" id="UP001218638">
    <property type="component" value="Chromosome"/>
</dbReference>
<accession>A0AAF0A054</accession>
<evidence type="ECO:0000256" key="2">
    <source>
        <dbReference type="ARBA" id="ARBA00009261"/>
    </source>
</evidence>
<feature type="transmembrane region" description="Helical" evidence="9">
    <location>
        <begin position="150"/>
        <end position="174"/>
    </location>
</feature>
<dbReference type="FunFam" id="1.20.1740.10:FF:000004">
    <property type="entry name" value="Sodium:alanine symporter family protein"/>
    <property type="match status" value="1"/>
</dbReference>
<comment type="subcellular location">
    <subcellularLocation>
        <location evidence="1 9">Cell membrane</location>
        <topology evidence="1 9">Multi-pass membrane protein</topology>
    </subcellularLocation>
</comment>
<feature type="transmembrane region" description="Helical" evidence="9">
    <location>
        <begin position="194"/>
        <end position="212"/>
    </location>
</feature>
<keyword evidence="8 9" id="KW-0472">Membrane</keyword>
<evidence type="ECO:0000256" key="6">
    <source>
        <dbReference type="ARBA" id="ARBA00022847"/>
    </source>
</evidence>
<feature type="transmembrane region" description="Helical" evidence="9">
    <location>
        <begin position="14"/>
        <end position="33"/>
    </location>
</feature>
<evidence type="ECO:0000313" key="11">
    <source>
        <dbReference type="Proteomes" id="UP001218638"/>
    </source>
</evidence>
<dbReference type="AlphaFoldDB" id="A0AAF0A054"/>
<dbReference type="EMBL" id="CP119075">
    <property type="protein sequence ID" value="WED63997.1"/>
    <property type="molecule type" value="Genomic_DNA"/>
</dbReference>
<feature type="transmembrane region" description="Helical" evidence="9">
    <location>
        <begin position="360"/>
        <end position="383"/>
    </location>
</feature>
<dbReference type="GO" id="GO:0005283">
    <property type="term" value="F:amino acid:sodium symporter activity"/>
    <property type="evidence" value="ECO:0007669"/>
    <property type="project" value="InterPro"/>
</dbReference>
<keyword evidence="11" id="KW-1185">Reference proteome</keyword>
<evidence type="ECO:0000256" key="5">
    <source>
        <dbReference type="ARBA" id="ARBA00022692"/>
    </source>
</evidence>
<dbReference type="RefSeq" id="WP_330930702.1">
    <property type="nucleotide sequence ID" value="NZ_CP119075.1"/>
</dbReference>
<dbReference type="Pfam" id="PF01235">
    <property type="entry name" value="Na_Ala_symp"/>
    <property type="match status" value="1"/>
</dbReference>
<name>A0AAF0A054_9BACT</name>
<feature type="transmembrane region" description="Helical" evidence="9">
    <location>
        <begin position="219"/>
        <end position="239"/>
    </location>
</feature>
<feature type="transmembrane region" description="Helical" evidence="9">
    <location>
        <begin position="426"/>
        <end position="447"/>
    </location>
</feature>
<evidence type="ECO:0000256" key="7">
    <source>
        <dbReference type="ARBA" id="ARBA00022989"/>
    </source>
</evidence>
<feature type="transmembrane region" description="Helical" evidence="9">
    <location>
        <begin position="317"/>
        <end position="340"/>
    </location>
</feature>
<proteinExistence type="inferred from homology"/>
<keyword evidence="5 9" id="KW-0812">Transmembrane</keyword>
<organism evidence="10 11">
    <name type="scientific">Synoicihabitans lomoniglobus</name>
    <dbReference type="NCBI Taxonomy" id="2909285"/>
    <lineage>
        <taxon>Bacteria</taxon>
        <taxon>Pseudomonadati</taxon>
        <taxon>Verrucomicrobiota</taxon>
        <taxon>Opitutia</taxon>
        <taxon>Opitutales</taxon>
        <taxon>Opitutaceae</taxon>
        <taxon>Synoicihabitans</taxon>
    </lineage>
</organism>
<dbReference type="PRINTS" id="PR00175">
    <property type="entry name" value="NAALASMPORT"/>
</dbReference>
<sequence length="455" mass="47042">MTAFNDLISNVSNIVWGPPMLALIVLTGVFLTVRLRVIQLLRLGTGLRFAFGRKGRANARQGDISPFQALMTALAATIGTGNIVGVATAVSIGGPGALFWMWVIAFLGMATKYSEALLAVKYRIIDSQGRMNGGPMYYIERGMGAKWKPLAVAFAVFGAVAAFGIGNMVQANAVAGNIVALVGAEGAAVSTTNWVTGFGLAGLTALVILGGIKSIARTAAVLVPFMAIFYVIGCLYIILRFAGEIPAALSLIIRDGFNGSAAAGGFAGSSMILAMRMGVARGVFSNESGLGSASIAAAAAQTDQPAEQGLISMMGTFIDSIVVCSLTGLALVVTGVWTGGGAAAAAMTQAAFSHGLPGQSGGIVVGIAVITFAYSTVIGWSYYGERCCEYLFGRRAIPFYRGLWILAIMVGAVGGLRLIWNIADVLNALMALPNLIALIALSGVVVAETRAYGRR</sequence>
<feature type="transmembrane region" description="Helical" evidence="9">
    <location>
        <begin position="99"/>
        <end position="120"/>
    </location>
</feature>
<dbReference type="PANTHER" id="PTHR30330:SF3">
    <property type="entry name" value="TRANSCRIPTIONAL REGULATOR, LRP FAMILY"/>
    <property type="match status" value="1"/>
</dbReference>
<dbReference type="KEGG" id="slom:PXH66_16790"/>
<keyword evidence="7 9" id="KW-1133">Transmembrane helix</keyword>
<dbReference type="Gene3D" id="1.20.1740.10">
    <property type="entry name" value="Amino acid/polyamine transporter I"/>
    <property type="match status" value="1"/>
</dbReference>
<evidence type="ECO:0000256" key="3">
    <source>
        <dbReference type="ARBA" id="ARBA00022448"/>
    </source>
</evidence>
<evidence type="ECO:0000256" key="8">
    <source>
        <dbReference type="ARBA" id="ARBA00023136"/>
    </source>
</evidence>
<comment type="similarity">
    <text evidence="2 9">Belongs to the alanine or glycine:cation symporter (AGCS) (TC 2.A.25) family.</text>
</comment>
<gene>
    <name evidence="10" type="ORF">PXH66_16790</name>
</gene>
<dbReference type="PANTHER" id="PTHR30330">
    <property type="entry name" value="AGSS FAMILY TRANSPORTER, SODIUM-ALANINE"/>
    <property type="match status" value="1"/>
</dbReference>
<evidence type="ECO:0000256" key="1">
    <source>
        <dbReference type="ARBA" id="ARBA00004651"/>
    </source>
</evidence>
<keyword evidence="6 9" id="KW-0769">Symport</keyword>
<keyword evidence="3 9" id="KW-0813">Transport</keyword>
<keyword evidence="4 9" id="KW-1003">Cell membrane</keyword>
<dbReference type="InterPro" id="IPR001463">
    <property type="entry name" value="Na/Ala_symport"/>
</dbReference>
<feature type="transmembrane region" description="Helical" evidence="9">
    <location>
        <begin position="403"/>
        <end position="420"/>
    </location>
</feature>
<reference evidence="10" key="1">
    <citation type="submission" date="2023-03" db="EMBL/GenBank/DDBJ databases">
        <title>Lomoglobus Profundus gen. nov., sp. nov., a novel member of the phylum Verrucomicrobia, isolated from deep-marine sediment of South China Sea.</title>
        <authorList>
            <person name="Ahmad T."/>
            <person name="Ishaq S.E."/>
            <person name="Wang F."/>
        </authorList>
    </citation>
    <scope>NUCLEOTIDE SEQUENCE</scope>
    <source>
        <strain evidence="10">LMO-M01</strain>
    </source>
</reference>
<dbReference type="PROSITE" id="PS00873">
    <property type="entry name" value="NA_ALANINE_SYMP"/>
    <property type="match status" value="1"/>
</dbReference>
<dbReference type="NCBIfam" id="TIGR00835">
    <property type="entry name" value="agcS"/>
    <property type="match status" value="1"/>
</dbReference>
<feature type="transmembrane region" description="Helical" evidence="9">
    <location>
        <begin position="69"/>
        <end position="93"/>
    </location>
</feature>
<feature type="transmembrane region" description="Helical" evidence="9">
    <location>
        <begin position="259"/>
        <end position="279"/>
    </location>
</feature>
<evidence type="ECO:0000313" key="10">
    <source>
        <dbReference type="EMBL" id="WED63997.1"/>
    </source>
</evidence>
<evidence type="ECO:0000256" key="9">
    <source>
        <dbReference type="RuleBase" id="RU363064"/>
    </source>
</evidence>
<evidence type="ECO:0000256" key="4">
    <source>
        <dbReference type="ARBA" id="ARBA00022475"/>
    </source>
</evidence>
<protein>
    <submittedName>
        <fullName evidence="10">Sodium:alanine symporter family protein</fullName>
    </submittedName>
</protein>